<dbReference type="AlphaFoldDB" id="A0A0F9TML2"/>
<dbReference type="Pfam" id="PF15781">
    <property type="entry name" value="ParE-like_toxin"/>
    <property type="match status" value="1"/>
</dbReference>
<comment type="caution">
    <text evidence="1">The sequence shown here is derived from an EMBL/GenBank/DDBJ whole genome shotgun (WGS) entry which is preliminary data.</text>
</comment>
<reference evidence="1" key="1">
    <citation type="journal article" date="2015" name="Nature">
        <title>Complex archaea that bridge the gap between prokaryotes and eukaryotes.</title>
        <authorList>
            <person name="Spang A."/>
            <person name="Saw J.H."/>
            <person name="Jorgensen S.L."/>
            <person name="Zaremba-Niedzwiedzka K."/>
            <person name="Martijn J."/>
            <person name="Lind A.E."/>
            <person name="van Eijk R."/>
            <person name="Schleper C."/>
            <person name="Guy L."/>
            <person name="Ettema T.J."/>
        </authorList>
    </citation>
    <scope>NUCLEOTIDE SEQUENCE</scope>
</reference>
<proteinExistence type="predicted"/>
<gene>
    <name evidence="1" type="ORF">LCGC14_0329440</name>
</gene>
<dbReference type="InterPro" id="IPR035093">
    <property type="entry name" value="RelE/ParE_toxin_dom_sf"/>
</dbReference>
<organism evidence="1">
    <name type="scientific">marine sediment metagenome</name>
    <dbReference type="NCBI Taxonomy" id="412755"/>
    <lineage>
        <taxon>unclassified sequences</taxon>
        <taxon>metagenomes</taxon>
        <taxon>ecological metagenomes</taxon>
    </lineage>
</organism>
<dbReference type="Gene3D" id="3.30.2310.20">
    <property type="entry name" value="RelE-like"/>
    <property type="match status" value="1"/>
</dbReference>
<evidence type="ECO:0000313" key="1">
    <source>
        <dbReference type="EMBL" id="KKN80499.1"/>
    </source>
</evidence>
<dbReference type="EMBL" id="LAZR01000230">
    <property type="protein sequence ID" value="KKN80499.1"/>
    <property type="molecule type" value="Genomic_DNA"/>
</dbReference>
<sequence length="97" mass="11739">MIVRQTKAFKRKIKKLHKQEKLELDKAVKEVMANPSIGDKKKGDLKDIQVYKYKYKTQQYLLAYHFQDDELILTFIEYGQHENFYRDLKNSNLEVIR</sequence>
<protein>
    <recommendedName>
        <fullName evidence="2">Addiction module toxin RelE</fullName>
    </recommendedName>
</protein>
<dbReference type="SUPFAM" id="SSF143011">
    <property type="entry name" value="RelE-like"/>
    <property type="match status" value="1"/>
</dbReference>
<name>A0A0F9TML2_9ZZZZ</name>
<accession>A0A0F9TML2</accession>
<dbReference type="InterPro" id="IPR031552">
    <property type="entry name" value="ParE-like_toxin"/>
</dbReference>
<evidence type="ECO:0008006" key="2">
    <source>
        <dbReference type="Google" id="ProtNLM"/>
    </source>
</evidence>